<proteinExistence type="predicted"/>
<evidence type="ECO:0000313" key="3">
    <source>
        <dbReference type="Proteomes" id="UP000503462"/>
    </source>
</evidence>
<dbReference type="OrthoDB" id="372624at2759"/>
<sequence>MDGGLMTSFHTNRSVGEDETPEFAAGAKSAKGRSARGNARARKSKEQKQAEKDSAARGQAYLDQGQDLPPLAPKKRNVFELTVVITLKTRTMTTK</sequence>
<feature type="region of interest" description="Disordered" evidence="1">
    <location>
        <begin position="1"/>
        <end position="75"/>
    </location>
</feature>
<accession>A0A6H0XVA8</accession>
<gene>
    <name evidence="2" type="ORF">AMS68_004108</name>
</gene>
<feature type="compositionally biased region" description="Basic and acidic residues" evidence="1">
    <location>
        <begin position="44"/>
        <end position="55"/>
    </location>
</feature>
<reference evidence="2 3" key="1">
    <citation type="journal article" date="2016" name="Sci. Rep.">
        <title>Peltaster fructicola genome reveals evolution from an invasive phytopathogen to an ectophytic parasite.</title>
        <authorList>
            <person name="Xu C."/>
            <person name="Chen H."/>
            <person name="Gleason M.L."/>
            <person name="Xu J.R."/>
            <person name="Liu H."/>
            <person name="Zhang R."/>
            <person name="Sun G."/>
        </authorList>
    </citation>
    <scope>NUCLEOTIDE SEQUENCE [LARGE SCALE GENOMIC DNA]</scope>
    <source>
        <strain evidence="2 3">LNHT1506</strain>
    </source>
</reference>
<dbReference type="AlphaFoldDB" id="A0A6H0XVA8"/>
<evidence type="ECO:0000256" key="1">
    <source>
        <dbReference type="SAM" id="MobiDB-lite"/>
    </source>
</evidence>
<dbReference type="EMBL" id="CP051141">
    <property type="protein sequence ID" value="QIW98590.1"/>
    <property type="molecule type" value="Genomic_DNA"/>
</dbReference>
<feature type="compositionally biased region" description="Basic residues" evidence="1">
    <location>
        <begin position="30"/>
        <end position="43"/>
    </location>
</feature>
<dbReference type="Proteomes" id="UP000503462">
    <property type="component" value="Chromosome 3"/>
</dbReference>
<protein>
    <submittedName>
        <fullName evidence="2">Uncharacterized protein</fullName>
    </submittedName>
</protein>
<keyword evidence="3" id="KW-1185">Reference proteome</keyword>
<organism evidence="2 3">
    <name type="scientific">Peltaster fructicola</name>
    <dbReference type="NCBI Taxonomy" id="286661"/>
    <lineage>
        <taxon>Eukaryota</taxon>
        <taxon>Fungi</taxon>
        <taxon>Dikarya</taxon>
        <taxon>Ascomycota</taxon>
        <taxon>Pezizomycotina</taxon>
        <taxon>Dothideomycetes</taxon>
        <taxon>Dothideomycetes incertae sedis</taxon>
        <taxon>Peltaster</taxon>
    </lineage>
</organism>
<evidence type="ECO:0000313" key="2">
    <source>
        <dbReference type="EMBL" id="QIW98590.1"/>
    </source>
</evidence>
<name>A0A6H0XVA8_9PEZI</name>